<keyword evidence="5 6" id="KW-0472">Membrane</keyword>
<dbReference type="AlphaFoldDB" id="A0AAD9XE82"/>
<comment type="caution">
    <text evidence="7">The sequence shown here is derived from an EMBL/GenBank/DDBJ whole genome shotgun (WGS) entry which is preliminary data.</text>
</comment>
<reference evidence="7" key="1">
    <citation type="journal article" date="2023" name="Plant J.">
        <title>Genome sequences and population genomics provide insights into the demographic history, inbreeding, and mutation load of two 'living fossil' tree species of Dipteronia.</title>
        <authorList>
            <person name="Feng Y."/>
            <person name="Comes H.P."/>
            <person name="Chen J."/>
            <person name="Zhu S."/>
            <person name="Lu R."/>
            <person name="Zhang X."/>
            <person name="Li P."/>
            <person name="Qiu J."/>
            <person name="Olsen K.M."/>
            <person name="Qiu Y."/>
        </authorList>
    </citation>
    <scope>NUCLEOTIDE SEQUENCE</scope>
    <source>
        <strain evidence="7">KIB01</strain>
    </source>
</reference>
<gene>
    <name evidence="7" type="ORF">Ddye_010714</name>
</gene>
<dbReference type="Gene3D" id="1.20.1250.20">
    <property type="entry name" value="MFS general substrate transporter like domains"/>
    <property type="match status" value="1"/>
</dbReference>
<protein>
    <submittedName>
        <fullName evidence="7">Uncharacterized protein</fullName>
    </submittedName>
</protein>
<comment type="similarity">
    <text evidence="2">Belongs to the major facilitator superfamily. Proton-dependent oligopeptide transporter (POT/PTR) (TC 2.A.17) family.</text>
</comment>
<comment type="subcellular location">
    <subcellularLocation>
        <location evidence="1">Membrane</location>
        <topology evidence="1">Multi-pass membrane protein</topology>
    </subcellularLocation>
</comment>
<organism evidence="7 8">
    <name type="scientific">Dipteronia dyeriana</name>
    <dbReference type="NCBI Taxonomy" id="168575"/>
    <lineage>
        <taxon>Eukaryota</taxon>
        <taxon>Viridiplantae</taxon>
        <taxon>Streptophyta</taxon>
        <taxon>Embryophyta</taxon>
        <taxon>Tracheophyta</taxon>
        <taxon>Spermatophyta</taxon>
        <taxon>Magnoliopsida</taxon>
        <taxon>eudicotyledons</taxon>
        <taxon>Gunneridae</taxon>
        <taxon>Pentapetalae</taxon>
        <taxon>rosids</taxon>
        <taxon>malvids</taxon>
        <taxon>Sapindales</taxon>
        <taxon>Sapindaceae</taxon>
        <taxon>Hippocastanoideae</taxon>
        <taxon>Acereae</taxon>
        <taxon>Dipteronia</taxon>
    </lineage>
</organism>
<dbReference type="SUPFAM" id="SSF103473">
    <property type="entry name" value="MFS general substrate transporter"/>
    <property type="match status" value="1"/>
</dbReference>
<feature type="transmembrane region" description="Helical" evidence="6">
    <location>
        <begin position="220"/>
        <end position="240"/>
    </location>
</feature>
<feature type="transmembrane region" description="Helical" evidence="6">
    <location>
        <begin position="260"/>
        <end position="281"/>
    </location>
</feature>
<dbReference type="Proteomes" id="UP001280121">
    <property type="component" value="Unassembled WGS sequence"/>
</dbReference>
<dbReference type="GO" id="GO:0022857">
    <property type="term" value="F:transmembrane transporter activity"/>
    <property type="evidence" value="ECO:0007669"/>
    <property type="project" value="InterPro"/>
</dbReference>
<evidence type="ECO:0000256" key="2">
    <source>
        <dbReference type="ARBA" id="ARBA00005982"/>
    </source>
</evidence>
<dbReference type="PANTHER" id="PTHR11654">
    <property type="entry name" value="OLIGOPEPTIDE TRANSPORTER-RELATED"/>
    <property type="match status" value="1"/>
</dbReference>
<evidence type="ECO:0000256" key="6">
    <source>
        <dbReference type="SAM" id="Phobius"/>
    </source>
</evidence>
<keyword evidence="3 6" id="KW-0812">Transmembrane</keyword>
<dbReference type="EMBL" id="JANJYI010000003">
    <property type="protein sequence ID" value="KAK2657662.1"/>
    <property type="molecule type" value="Genomic_DNA"/>
</dbReference>
<accession>A0AAD9XE82</accession>
<dbReference type="Pfam" id="PF00854">
    <property type="entry name" value="PTR2"/>
    <property type="match status" value="1"/>
</dbReference>
<sequence length="359" mass="39207">MAIGSGGIRPCSLAFGADQLNNPDNPNNQRVLQSFFNWYYASVGISVIISVTVIVYIQDEAGWIVGFGIPVGLLLLSTILFLLGSSLYVKENANKSLFTGFAQVASAAWKKRHLAINSESDGLYRHMGSKKLIAPTQKLGSLNKACIITNPEKELDFDGKSKEEWKPCTVKRVEELKALIKVLPIWSTGIIIGVTISQHSFPVHQASTMDRHVFRQGLKIPAGSFIVFALLALTIWVVIYDRILVPLISKFTKNHHGLTLKQRMGLGLIVSCMSMAVAALVETKRRNTAIREVLEDKPGGVVSMSAMWLVPQYILIGVAEALNAIGQIEFYYSQFPKSMSSIGVALYSLGSGVGSIPHG</sequence>
<feature type="transmembrane region" description="Helical" evidence="6">
    <location>
        <begin position="63"/>
        <end position="89"/>
    </location>
</feature>
<dbReference type="InterPro" id="IPR000109">
    <property type="entry name" value="POT_fam"/>
</dbReference>
<evidence type="ECO:0000256" key="1">
    <source>
        <dbReference type="ARBA" id="ARBA00004141"/>
    </source>
</evidence>
<keyword evidence="8" id="KW-1185">Reference proteome</keyword>
<evidence type="ECO:0000256" key="4">
    <source>
        <dbReference type="ARBA" id="ARBA00022989"/>
    </source>
</evidence>
<evidence type="ECO:0000313" key="7">
    <source>
        <dbReference type="EMBL" id="KAK2657662.1"/>
    </source>
</evidence>
<evidence type="ECO:0000313" key="8">
    <source>
        <dbReference type="Proteomes" id="UP001280121"/>
    </source>
</evidence>
<dbReference type="GO" id="GO:0016020">
    <property type="term" value="C:membrane"/>
    <property type="evidence" value="ECO:0007669"/>
    <property type="project" value="UniProtKB-SubCell"/>
</dbReference>
<evidence type="ECO:0000256" key="3">
    <source>
        <dbReference type="ARBA" id="ARBA00022692"/>
    </source>
</evidence>
<feature type="transmembrane region" description="Helical" evidence="6">
    <location>
        <begin position="38"/>
        <end position="57"/>
    </location>
</feature>
<evidence type="ECO:0000256" key="5">
    <source>
        <dbReference type="ARBA" id="ARBA00023136"/>
    </source>
</evidence>
<dbReference type="InterPro" id="IPR036259">
    <property type="entry name" value="MFS_trans_sf"/>
</dbReference>
<name>A0AAD9XE82_9ROSI</name>
<keyword evidence="4 6" id="KW-1133">Transmembrane helix</keyword>
<proteinExistence type="inferred from homology"/>